<organism evidence="2">
    <name type="scientific">hydrothermal vent metagenome</name>
    <dbReference type="NCBI Taxonomy" id="652676"/>
    <lineage>
        <taxon>unclassified sequences</taxon>
        <taxon>metagenomes</taxon>
        <taxon>ecological metagenomes</taxon>
    </lineage>
</organism>
<gene>
    <name evidence="2" type="ORF">MNBD_NITROSPINAE02-1964</name>
</gene>
<evidence type="ECO:0000256" key="1">
    <source>
        <dbReference type="SAM" id="Phobius"/>
    </source>
</evidence>
<proteinExistence type="predicted"/>
<feature type="transmembrane region" description="Helical" evidence="1">
    <location>
        <begin position="156"/>
        <end position="177"/>
    </location>
</feature>
<name>A0A3B1CKQ8_9ZZZZ</name>
<accession>A0A3B1CKQ8</accession>
<keyword evidence="1" id="KW-0812">Transmembrane</keyword>
<dbReference type="AlphaFoldDB" id="A0A3B1CKQ8"/>
<evidence type="ECO:0000313" key="2">
    <source>
        <dbReference type="EMBL" id="VAX23240.1"/>
    </source>
</evidence>
<protein>
    <recommendedName>
        <fullName evidence="3">BatD</fullName>
    </recommendedName>
</protein>
<keyword evidence="1" id="KW-1133">Transmembrane helix</keyword>
<sequence length="310" mass="35271">MRFWEPLALFLALLLAAPVISNADEFTLEPGKATIATPIRETLTIHLKKGEKARLPASLPIPEGAELISRKTPPVIKTDDGGATHTVVWEFLSYKVGTHTIKKFEYEIVSPDGTVTKREAGPLRLDIVSVRTDPETANDVKDIGAPAMTRFKWESYIVPALTLVAIIVAGVLLWRWFRKRKRPEYAPPPPRARPAHEIAYEELSRLKADDPFNKGYVKEHFFRLSEITRRYLESRYGLLALERTTTELEEEFDHRFATTRVRSQLFGLLKACDIIKFTKKQATRSQADEAVARAFELVDLTRARTEVETR</sequence>
<reference evidence="2" key="1">
    <citation type="submission" date="2018-06" db="EMBL/GenBank/DDBJ databases">
        <authorList>
            <person name="Zhirakovskaya E."/>
        </authorList>
    </citation>
    <scope>NUCLEOTIDE SEQUENCE</scope>
</reference>
<evidence type="ECO:0008006" key="3">
    <source>
        <dbReference type="Google" id="ProtNLM"/>
    </source>
</evidence>
<dbReference type="EMBL" id="UOGE01000083">
    <property type="protein sequence ID" value="VAX23240.1"/>
    <property type="molecule type" value="Genomic_DNA"/>
</dbReference>
<keyword evidence="1" id="KW-0472">Membrane</keyword>